<dbReference type="AlphaFoldDB" id="A0A518BZ29"/>
<dbReference type="Gene3D" id="2.60.40.10">
    <property type="entry name" value="Immunoglobulins"/>
    <property type="match status" value="1"/>
</dbReference>
<dbReference type="RefSeq" id="WP_145446397.1">
    <property type="nucleotide sequence ID" value="NZ_CP036280.1"/>
</dbReference>
<evidence type="ECO:0000313" key="2">
    <source>
        <dbReference type="EMBL" id="QDU72227.1"/>
    </source>
</evidence>
<protein>
    <submittedName>
        <fullName evidence="2">Lysyl oxidase</fullName>
    </submittedName>
</protein>
<gene>
    <name evidence="2" type="ORF">Pan265_20910</name>
</gene>
<dbReference type="InterPro" id="IPR001695">
    <property type="entry name" value="Lysyl_oxidase"/>
</dbReference>
<organism evidence="2 3">
    <name type="scientific">Mucisphaera calidilacus</name>
    <dbReference type="NCBI Taxonomy" id="2527982"/>
    <lineage>
        <taxon>Bacteria</taxon>
        <taxon>Pseudomonadati</taxon>
        <taxon>Planctomycetota</taxon>
        <taxon>Phycisphaerae</taxon>
        <taxon>Phycisphaerales</taxon>
        <taxon>Phycisphaeraceae</taxon>
        <taxon>Mucisphaera</taxon>
    </lineage>
</organism>
<sequence precursor="true">MRVWMSVVMSLMVVSSASAGALLPDLTAVSSRVRGFMYDGSFDLDVVPGRVIFRFSTAIPNIGDGPFEVYEETDEQSTQTVYQHIYQEDGSYERVVMGVFEDAHPHFGHLYLVGLARYSLLEAVPDGDAYRVGDVVATKLKTSQALVDSTFWDLSLPNASPKAVYQDYRAPILGVSVGWLDLYFNGIPEQWIDVTGVPSGTYWLEVEVDPSDYVRETDETNNVHRVLVSLDIPEVPEPSSGVVLGLALLTRCRRRILP</sequence>
<evidence type="ECO:0000256" key="1">
    <source>
        <dbReference type="SAM" id="SignalP"/>
    </source>
</evidence>
<keyword evidence="1" id="KW-0732">Signal</keyword>
<proteinExistence type="predicted"/>
<dbReference type="KEGG" id="mcad:Pan265_20910"/>
<keyword evidence="3" id="KW-1185">Reference proteome</keyword>
<dbReference type="Proteomes" id="UP000320386">
    <property type="component" value="Chromosome"/>
</dbReference>
<name>A0A518BZ29_9BACT</name>
<dbReference type="Pfam" id="PF01186">
    <property type="entry name" value="Lysyl_oxidase"/>
    <property type="match status" value="1"/>
</dbReference>
<dbReference type="OrthoDB" id="284043at2"/>
<evidence type="ECO:0000313" key="3">
    <source>
        <dbReference type="Proteomes" id="UP000320386"/>
    </source>
</evidence>
<feature type="signal peptide" evidence="1">
    <location>
        <begin position="1"/>
        <end position="19"/>
    </location>
</feature>
<feature type="chain" id="PRO_5021739560" evidence="1">
    <location>
        <begin position="20"/>
        <end position="258"/>
    </location>
</feature>
<accession>A0A518BZ29</accession>
<dbReference type="EMBL" id="CP036280">
    <property type="protein sequence ID" value="QDU72227.1"/>
    <property type="molecule type" value="Genomic_DNA"/>
</dbReference>
<dbReference type="InterPro" id="IPR013783">
    <property type="entry name" value="Ig-like_fold"/>
</dbReference>
<dbReference type="GO" id="GO:0016641">
    <property type="term" value="F:oxidoreductase activity, acting on the CH-NH2 group of donors, oxygen as acceptor"/>
    <property type="evidence" value="ECO:0007669"/>
    <property type="project" value="InterPro"/>
</dbReference>
<dbReference type="GO" id="GO:0005507">
    <property type="term" value="F:copper ion binding"/>
    <property type="evidence" value="ECO:0007669"/>
    <property type="project" value="InterPro"/>
</dbReference>
<reference evidence="2 3" key="1">
    <citation type="submission" date="2019-02" db="EMBL/GenBank/DDBJ databases">
        <title>Deep-cultivation of Planctomycetes and their phenomic and genomic characterization uncovers novel biology.</title>
        <authorList>
            <person name="Wiegand S."/>
            <person name="Jogler M."/>
            <person name="Boedeker C."/>
            <person name="Pinto D."/>
            <person name="Vollmers J."/>
            <person name="Rivas-Marin E."/>
            <person name="Kohn T."/>
            <person name="Peeters S.H."/>
            <person name="Heuer A."/>
            <person name="Rast P."/>
            <person name="Oberbeckmann S."/>
            <person name="Bunk B."/>
            <person name="Jeske O."/>
            <person name="Meyerdierks A."/>
            <person name="Storesund J.E."/>
            <person name="Kallscheuer N."/>
            <person name="Luecker S."/>
            <person name="Lage O.M."/>
            <person name="Pohl T."/>
            <person name="Merkel B.J."/>
            <person name="Hornburger P."/>
            <person name="Mueller R.-W."/>
            <person name="Bruemmer F."/>
            <person name="Labrenz M."/>
            <person name="Spormann A.M."/>
            <person name="Op den Camp H."/>
            <person name="Overmann J."/>
            <person name="Amann R."/>
            <person name="Jetten M.S.M."/>
            <person name="Mascher T."/>
            <person name="Medema M.H."/>
            <person name="Devos D.P."/>
            <person name="Kaster A.-K."/>
            <person name="Ovreas L."/>
            <person name="Rohde M."/>
            <person name="Galperin M.Y."/>
            <person name="Jogler C."/>
        </authorList>
    </citation>
    <scope>NUCLEOTIDE SEQUENCE [LARGE SCALE GENOMIC DNA]</scope>
    <source>
        <strain evidence="2 3">Pan265</strain>
    </source>
</reference>